<dbReference type="KEGG" id="nta:107769761"/>
<reference evidence="2" key="2">
    <citation type="submission" date="2025-08" db="UniProtKB">
        <authorList>
            <consortium name="RefSeq"/>
        </authorList>
    </citation>
    <scope>IDENTIFICATION</scope>
    <source>
        <tissue evidence="2">Leaf</tissue>
    </source>
</reference>
<evidence type="ECO:0000313" key="1">
    <source>
        <dbReference type="Proteomes" id="UP000790787"/>
    </source>
</evidence>
<proteinExistence type="predicted"/>
<name>A0A1S3XX27_TOBAC</name>
<dbReference type="PaxDb" id="4097-A0A1S3XX27"/>
<dbReference type="AlphaFoldDB" id="A0A1S3XX27"/>
<dbReference type="RefSeq" id="XP_016444491.1">
    <property type="nucleotide sequence ID" value="XM_016589005.1"/>
</dbReference>
<dbReference type="RefSeq" id="XP_016444491.2">
    <property type="nucleotide sequence ID" value="XM_016589005.2"/>
</dbReference>
<dbReference type="InterPro" id="IPR052343">
    <property type="entry name" value="Retrotransposon-Effector_Assoc"/>
</dbReference>
<dbReference type="PANTHER" id="PTHR46890:SF34">
    <property type="entry name" value="REVERSE TRANSCRIPTASE DOMAIN-CONTAINING PROTEIN"/>
    <property type="match status" value="1"/>
</dbReference>
<dbReference type="Proteomes" id="UP000790787">
    <property type="component" value="Chromosome 23"/>
</dbReference>
<organism evidence="1 2">
    <name type="scientific">Nicotiana tabacum</name>
    <name type="common">Common tobacco</name>
    <dbReference type="NCBI Taxonomy" id="4097"/>
    <lineage>
        <taxon>Eukaryota</taxon>
        <taxon>Viridiplantae</taxon>
        <taxon>Streptophyta</taxon>
        <taxon>Embryophyta</taxon>
        <taxon>Tracheophyta</taxon>
        <taxon>Spermatophyta</taxon>
        <taxon>Magnoliopsida</taxon>
        <taxon>eudicotyledons</taxon>
        <taxon>Gunneridae</taxon>
        <taxon>Pentapetalae</taxon>
        <taxon>asterids</taxon>
        <taxon>lamiids</taxon>
        <taxon>Solanales</taxon>
        <taxon>Solanaceae</taxon>
        <taxon>Nicotianoideae</taxon>
        <taxon>Nicotianeae</taxon>
        <taxon>Nicotiana</taxon>
    </lineage>
</organism>
<evidence type="ECO:0000313" key="2">
    <source>
        <dbReference type="RefSeq" id="XP_016444491.2"/>
    </source>
</evidence>
<keyword evidence="1" id="KW-1185">Reference proteome</keyword>
<protein>
    <submittedName>
        <fullName evidence="2">Uncharacterized protein LOC107769761</fullName>
    </submittedName>
</protein>
<reference evidence="1" key="1">
    <citation type="journal article" date="2014" name="Nat. Commun.">
        <title>The tobacco genome sequence and its comparison with those of tomato and potato.</title>
        <authorList>
            <person name="Sierro N."/>
            <person name="Battey J.N."/>
            <person name="Ouadi S."/>
            <person name="Bakaher N."/>
            <person name="Bovet L."/>
            <person name="Willig A."/>
            <person name="Goepfert S."/>
            <person name="Peitsch M.C."/>
            <person name="Ivanov N.V."/>
        </authorList>
    </citation>
    <scope>NUCLEOTIDE SEQUENCE [LARGE SCALE GENOMIC DNA]</scope>
</reference>
<dbReference type="OMA" id="FHACWDI"/>
<dbReference type="PANTHER" id="PTHR46890">
    <property type="entry name" value="NON-LTR RETROLELEMENT REVERSE TRANSCRIPTASE-LIKE PROTEIN-RELATED"/>
    <property type="match status" value="1"/>
</dbReference>
<dbReference type="OrthoDB" id="1937198at2759"/>
<dbReference type="STRING" id="4097.A0A1S3XX27"/>
<gene>
    <name evidence="2" type="primary">LOC107769761</name>
</gene>
<accession>A0A1S3XX27</accession>
<dbReference type="GeneID" id="107769761"/>
<sequence>MQPTREEMKKAEYGLNGESAGGPDEFNCSFFHACWDIIGEDVMDMVKEFFNMQDLPKFVTHTNLVLLPKKKKVVTFSDMRPISLSFVKGRNIIENMLLTQEIITDMRLRTKAGPNAVIKLDMMKAYDRLS</sequence>